<evidence type="ECO:0000313" key="1">
    <source>
        <dbReference type="EMBL" id="KFH48873.1"/>
    </source>
</evidence>
<sequence>MYRTVPSALRAFGRVHGPPRFIRQFSTTPRYGVRAIYSETDNAELNSVLKEIQETIILPAYLPPKQRRIVFDPSKRGYLEQNPIDIEVEGLEHRFKSIDVHKDLKSSRKLLWDAIHAMRTKEDWDNLATVLAGYRKANIRLNHNQQAKVMRMAIQNGHIGSLLECLKQAQETGLYFRKKEEFCNVYLGVNNKIETANGDLAEIRQATRWGEIVLDLAQRPGTIQRSAKGRNVRTFLHFSLFARGMLLHARASLAQAKQDAGEPIDEDVITIKDDLVLLASLWAPHLADGKPVSEVDEVKELSPRGTEDASINGRSYVECLAWQLRAIKLAEKLASEEAKPLLPLAEALEKHAGDIIEAGGEKGAYWSKAFESTFKGSE</sequence>
<dbReference type="OrthoDB" id="5405126at2759"/>
<proteinExistence type="predicted"/>
<protein>
    <submittedName>
        <fullName evidence="1">Uncharacterized protein</fullName>
    </submittedName>
</protein>
<dbReference type="EMBL" id="JPKY01000001">
    <property type="protein sequence ID" value="KFH48873.1"/>
    <property type="molecule type" value="Genomic_DNA"/>
</dbReference>
<organism evidence="1 2">
    <name type="scientific">Hapsidospora chrysogenum (strain ATCC 11550 / CBS 779.69 / DSM 880 / IAM 14645 / JCM 23072 / IMI 49137)</name>
    <name type="common">Acremonium chrysogenum</name>
    <dbReference type="NCBI Taxonomy" id="857340"/>
    <lineage>
        <taxon>Eukaryota</taxon>
        <taxon>Fungi</taxon>
        <taxon>Dikarya</taxon>
        <taxon>Ascomycota</taxon>
        <taxon>Pezizomycotina</taxon>
        <taxon>Sordariomycetes</taxon>
        <taxon>Hypocreomycetidae</taxon>
        <taxon>Hypocreales</taxon>
        <taxon>Bionectriaceae</taxon>
        <taxon>Hapsidospora</taxon>
    </lineage>
</organism>
<gene>
    <name evidence="1" type="ORF">ACRE_002150</name>
</gene>
<comment type="caution">
    <text evidence="1">The sequence shown here is derived from an EMBL/GenBank/DDBJ whole genome shotgun (WGS) entry which is preliminary data.</text>
</comment>
<dbReference type="HOGENOM" id="CLU_047846_2_0_1"/>
<reference evidence="2" key="1">
    <citation type="journal article" date="2014" name="Genome Announc.">
        <title>Genome sequence and annotation of Acremonium chrysogenum, producer of the beta-lactam antibiotic cephalosporin C.</title>
        <authorList>
            <person name="Terfehr D."/>
            <person name="Dahlmann T.A."/>
            <person name="Specht T."/>
            <person name="Zadra I."/>
            <person name="Kuernsteiner H."/>
            <person name="Kueck U."/>
        </authorList>
    </citation>
    <scope>NUCLEOTIDE SEQUENCE [LARGE SCALE GENOMIC DNA]</scope>
    <source>
        <strain evidence="2">ATCC 11550 / CBS 779.69 / DSM 880 / IAM 14645 / JCM 23072 / IMI 49137</strain>
    </source>
</reference>
<evidence type="ECO:0000313" key="2">
    <source>
        <dbReference type="Proteomes" id="UP000029964"/>
    </source>
</evidence>
<keyword evidence="2" id="KW-1185">Reference proteome</keyword>
<dbReference type="AlphaFoldDB" id="A0A086THP1"/>
<name>A0A086THP1_HAPC1</name>
<dbReference type="Proteomes" id="UP000029964">
    <property type="component" value="Unassembled WGS sequence"/>
</dbReference>
<accession>A0A086THP1</accession>